<organism evidence="1 2">
    <name type="scientific">Trichinella spiralis</name>
    <name type="common">Trichina worm</name>
    <dbReference type="NCBI Taxonomy" id="6334"/>
    <lineage>
        <taxon>Eukaryota</taxon>
        <taxon>Metazoa</taxon>
        <taxon>Ecdysozoa</taxon>
        <taxon>Nematoda</taxon>
        <taxon>Enoplea</taxon>
        <taxon>Dorylaimia</taxon>
        <taxon>Trichinellida</taxon>
        <taxon>Trichinellidae</taxon>
        <taxon>Trichinella</taxon>
    </lineage>
</organism>
<reference evidence="1 2" key="1">
    <citation type="submission" date="2024-07" db="EMBL/GenBank/DDBJ databases">
        <title>Enhanced genomic and transcriptomic resources for Trichinella pseudospiralis and T. spiralis underpin the discovery of pronounced molecular differences between stages and species.</title>
        <authorList>
            <person name="Pasi K.K."/>
            <person name="La Rosa G."/>
            <person name="Gomez-Morales M.A."/>
            <person name="Tosini F."/>
            <person name="Sumanam S."/>
            <person name="Young N.D."/>
            <person name="Chang B.C."/>
            <person name="Robin G.B."/>
        </authorList>
    </citation>
    <scope>NUCLEOTIDE SEQUENCE [LARGE SCALE GENOMIC DNA]</scope>
    <source>
        <strain evidence="1">ISS534</strain>
    </source>
</reference>
<evidence type="ECO:0000313" key="1">
    <source>
        <dbReference type="EMBL" id="KAL1243964.1"/>
    </source>
</evidence>
<protein>
    <submittedName>
        <fullName evidence="1">Acetate kinase</fullName>
    </submittedName>
</protein>
<dbReference type="EMBL" id="JBEUSY010000152">
    <property type="protein sequence ID" value="KAL1243964.1"/>
    <property type="molecule type" value="Genomic_DNA"/>
</dbReference>
<sequence length="92" mass="10379">MCDLKIIILNLVGGCTTCKIEDVMALDASVSFQRDVNRASNFNNEHYEMPRTWEFLAIIGPNSPLEHVLYLLIGKRCCSQCVVTVIDSLFIK</sequence>
<dbReference type="Proteomes" id="UP001558632">
    <property type="component" value="Unassembled WGS sequence"/>
</dbReference>
<gene>
    <name evidence="1" type="ORF">TSPI_10007</name>
</gene>
<keyword evidence="1" id="KW-0808">Transferase</keyword>
<evidence type="ECO:0000313" key="2">
    <source>
        <dbReference type="Proteomes" id="UP001558632"/>
    </source>
</evidence>
<proteinExistence type="predicted"/>
<comment type="caution">
    <text evidence="1">The sequence shown here is derived from an EMBL/GenBank/DDBJ whole genome shotgun (WGS) entry which is preliminary data.</text>
</comment>
<keyword evidence="1" id="KW-0418">Kinase</keyword>
<keyword evidence="2" id="KW-1185">Reference proteome</keyword>
<dbReference type="GO" id="GO:0016301">
    <property type="term" value="F:kinase activity"/>
    <property type="evidence" value="ECO:0007669"/>
    <property type="project" value="UniProtKB-KW"/>
</dbReference>
<name>A0ABR3KTJ4_TRISP</name>
<accession>A0ABR3KTJ4</accession>